<dbReference type="AlphaFoldDB" id="A0A506U7N1"/>
<name>A0A506U7N1_9HYPH</name>
<accession>A0A506U7N1</accession>
<dbReference type="EMBL" id="VHLG01000012">
    <property type="protein sequence ID" value="TPW28619.1"/>
    <property type="molecule type" value="Genomic_DNA"/>
</dbReference>
<reference evidence="1 2" key="1">
    <citation type="submission" date="2019-06" db="EMBL/GenBank/DDBJ databases">
        <authorList>
            <person name="Li M."/>
        </authorList>
    </citation>
    <scope>NUCLEOTIDE SEQUENCE [LARGE SCALE GENOMIC DNA]</scope>
    <source>
        <strain evidence="1 2">BGMRC2036</strain>
    </source>
</reference>
<sequence>MTLYTTGTVTLTNGSAAVTGTGTAWQTAVIAGGVIYPAAEGNALPVASVDSDTAITAAVTWQGATGTYAYALARQDDSQQVIANAVALADYIQRLNNPALASIAGLTPAADRLAYFTGTSAAGLATLTAFARSLLDDTDASAALTTLGVSAFARTLLDDGDAATALATLGALATSGGTLTGTLETRNLIAKTGTATPAGGRYYSYAYDDPTKRAFFCGSQPSGARPNATIGVENDSEGISAYLIFTCDGDFSVPGSITGAAKNFRIDHPVIDGKSLVFASTESPHNGIEAWGTATLVDGQATVNIDVACGLTAGTWAALAQNTIVVSLVNQDGFARIRPAKIDENVFEIICEDETATDTITWLVKADRVDAAVKALNYCDPATGLLIPEQDKPSETSEGVA</sequence>
<organism evidence="1 2">
    <name type="scientific">Martelella alba</name>
    <dbReference type="NCBI Taxonomy" id="2590451"/>
    <lineage>
        <taxon>Bacteria</taxon>
        <taxon>Pseudomonadati</taxon>
        <taxon>Pseudomonadota</taxon>
        <taxon>Alphaproteobacteria</taxon>
        <taxon>Hyphomicrobiales</taxon>
        <taxon>Aurantimonadaceae</taxon>
        <taxon>Martelella</taxon>
    </lineage>
</organism>
<evidence type="ECO:0000313" key="2">
    <source>
        <dbReference type="Proteomes" id="UP000318801"/>
    </source>
</evidence>
<dbReference type="Proteomes" id="UP000318801">
    <property type="component" value="Unassembled WGS sequence"/>
</dbReference>
<keyword evidence="2" id="KW-1185">Reference proteome</keyword>
<dbReference type="OrthoDB" id="8708771at2"/>
<dbReference type="RefSeq" id="WP_141150337.1">
    <property type="nucleotide sequence ID" value="NZ_VHLG01000012.1"/>
</dbReference>
<comment type="caution">
    <text evidence="1">The sequence shown here is derived from an EMBL/GenBank/DDBJ whole genome shotgun (WGS) entry which is preliminary data.</text>
</comment>
<evidence type="ECO:0000313" key="1">
    <source>
        <dbReference type="EMBL" id="TPW28619.1"/>
    </source>
</evidence>
<gene>
    <name evidence="1" type="ORF">FJU08_17605</name>
</gene>
<proteinExistence type="predicted"/>
<protein>
    <submittedName>
        <fullName evidence="1">Uncharacterized protein</fullName>
    </submittedName>
</protein>